<feature type="transmembrane region" description="Helical" evidence="1">
    <location>
        <begin position="56"/>
        <end position="75"/>
    </location>
</feature>
<dbReference type="AlphaFoldDB" id="A0AAW2GDN3"/>
<sequence>MVAFESVAEPVIRQNISLFKIGTPINIFIFNTILNLIIFIINTILNLIINNLHININIFTLTASIVQVLTFIINFRT</sequence>
<dbReference type="EMBL" id="JADYXP020000005">
    <property type="protein sequence ID" value="KAL0124482.1"/>
    <property type="molecule type" value="Genomic_DNA"/>
</dbReference>
<keyword evidence="3" id="KW-1185">Reference proteome</keyword>
<accession>A0AAW2GDN3</accession>
<keyword evidence="1" id="KW-0812">Transmembrane</keyword>
<keyword evidence="1" id="KW-1133">Transmembrane helix</keyword>
<proteinExistence type="predicted"/>
<protein>
    <submittedName>
        <fullName evidence="2">Uncharacterized protein</fullName>
    </submittedName>
</protein>
<comment type="caution">
    <text evidence="2">The sequence shown here is derived from an EMBL/GenBank/DDBJ whole genome shotgun (WGS) entry which is preliminary data.</text>
</comment>
<feature type="transmembrane region" description="Helical" evidence="1">
    <location>
        <begin position="27"/>
        <end position="49"/>
    </location>
</feature>
<dbReference type="Proteomes" id="UP001430953">
    <property type="component" value="Unassembled WGS sequence"/>
</dbReference>
<evidence type="ECO:0000313" key="3">
    <source>
        <dbReference type="Proteomes" id="UP001430953"/>
    </source>
</evidence>
<evidence type="ECO:0000256" key="1">
    <source>
        <dbReference type="SAM" id="Phobius"/>
    </source>
</evidence>
<name>A0AAW2GDN3_9HYME</name>
<organism evidence="2 3">
    <name type="scientific">Cardiocondyla obscurior</name>
    <dbReference type="NCBI Taxonomy" id="286306"/>
    <lineage>
        <taxon>Eukaryota</taxon>
        <taxon>Metazoa</taxon>
        <taxon>Ecdysozoa</taxon>
        <taxon>Arthropoda</taxon>
        <taxon>Hexapoda</taxon>
        <taxon>Insecta</taxon>
        <taxon>Pterygota</taxon>
        <taxon>Neoptera</taxon>
        <taxon>Endopterygota</taxon>
        <taxon>Hymenoptera</taxon>
        <taxon>Apocrita</taxon>
        <taxon>Aculeata</taxon>
        <taxon>Formicoidea</taxon>
        <taxon>Formicidae</taxon>
        <taxon>Myrmicinae</taxon>
        <taxon>Cardiocondyla</taxon>
    </lineage>
</organism>
<reference evidence="2 3" key="1">
    <citation type="submission" date="2023-03" db="EMBL/GenBank/DDBJ databases">
        <title>High recombination rates correlate with genetic variation in Cardiocondyla obscurior ants.</title>
        <authorList>
            <person name="Errbii M."/>
        </authorList>
    </citation>
    <scope>NUCLEOTIDE SEQUENCE [LARGE SCALE GENOMIC DNA]</scope>
    <source>
        <strain evidence="2">Alpha-2009</strain>
        <tissue evidence="2">Whole body</tissue>
    </source>
</reference>
<gene>
    <name evidence="2" type="ORF">PUN28_006375</name>
</gene>
<keyword evidence="1" id="KW-0472">Membrane</keyword>
<evidence type="ECO:0000313" key="2">
    <source>
        <dbReference type="EMBL" id="KAL0124482.1"/>
    </source>
</evidence>